<protein>
    <submittedName>
        <fullName evidence="6">Response regulator containing a CheY-like receiver domain and an HTH DNA-binding domain</fullName>
    </submittedName>
</protein>
<feature type="transmembrane region" description="Helical" evidence="4">
    <location>
        <begin position="169"/>
        <end position="189"/>
    </location>
</feature>
<keyword evidence="1" id="KW-0805">Transcription regulation</keyword>
<keyword evidence="4" id="KW-0812">Transmembrane</keyword>
<feature type="transmembrane region" description="Helical" evidence="4">
    <location>
        <begin position="222"/>
        <end position="239"/>
    </location>
</feature>
<evidence type="ECO:0000256" key="4">
    <source>
        <dbReference type="SAM" id="Phobius"/>
    </source>
</evidence>
<dbReference type="PATRIC" id="fig|657308.3.peg.1486"/>
<dbReference type="EMBL" id="FP929047">
    <property type="protein sequence ID" value="CBL04333.1"/>
    <property type="molecule type" value="Genomic_DNA"/>
</dbReference>
<feature type="transmembrane region" description="Helical" evidence="4">
    <location>
        <begin position="276"/>
        <end position="298"/>
    </location>
</feature>
<dbReference type="GO" id="GO:0003677">
    <property type="term" value="F:DNA binding"/>
    <property type="evidence" value="ECO:0007669"/>
    <property type="project" value="UniProtKB-KW"/>
</dbReference>
<dbReference type="PROSITE" id="PS50043">
    <property type="entry name" value="HTH_LUXR_2"/>
    <property type="match status" value="1"/>
</dbReference>
<feature type="transmembrane region" description="Helical" evidence="4">
    <location>
        <begin position="58"/>
        <end position="74"/>
    </location>
</feature>
<dbReference type="Gene3D" id="1.20.1250.20">
    <property type="entry name" value="MFS general substrate transporter like domains"/>
    <property type="match status" value="1"/>
</dbReference>
<dbReference type="PANTHER" id="PTHR44688">
    <property type="entry name" value="DNA-BINDING TRANSCRIPTIONAL ACTIVATOR DEVR_DOSR"/>
    <property type="match status" value="1"/>
</dbReference>
<name>D6E9D6_9ACTN</name>
<gene>
    <name evidence="6" type="ORF">GPA_19420</name>
</gene>
<dbReference type="PRINTS" id="PR00038">
    <property type="entry name" value="HTHLUXR"/>
</dbReference>
<evidence type="ECO:0000313" key="6">
    <source>
        <dbReference type="EMBL" id="CBL04333.1"/>
    </source>
</evidence>
<dbReference type="HOGENOM" id="CLU_537182_0_0_11"/>
<proteinExistence type="predicted"/>
<dbReference type="Pfam" id="PF00196">
    <property type="entry name" value="GerE"/>
    <property type="match status" value="1"/>
</dbReference>
<dbReference type="GO" id="GO:0006355">
    <property type="term" value="P:regulation of DNA-templated transcription"/>
    <property type="evidence" value="ECO:0007669"/>
    <property type="project" value="InterPro"/>
</dbReference>
<keyword evidence="3" id="KW-0804">Transcription</keyword>
<keyword evidence="4" id="KW-0472">Membrane</keyword>
<feature type="transmembrane region" description="Helical" evidence="4">
    <location>
        <begin position="86"/>
        <end position="105"/>
    </location>
</feature>
<evidence type="ECO:0000256" key="2">
    <source>
        <dbReference type="ARBA" id="ARBA00023125"/>
    </source>
</evidence>
<feature type="transmembrane region" description="Helical" evidence="4">
    <location>
        <begin position="304"/>
        <end position="325"/>
    </location>
</feature>
<feature type="transmembrane region" description="Helical" evidence="4">
    <location>
        <begin position="251"/>
        <end position="269"/>
    </location>
</feature>
<dbReference type="Proteomes" id="UP000008805">
    <property type="component" value="Chromosome"/>
</dbReference>
<reference evidence="6 7" key="1">
    <citation type="submission" date="2010-03" db="EMBL/GenBank/DDBJ databases">
        <title>The genome sequence of Gordonibacter pamelaeae 7-10-1-bT.</title>
        <authorList>
            <consortium name="metaHIT consortium -- http://www.metahit.eu/"/>
            <person name="Pajon A."/>
            <person name="Turner K."/>
            <person name="Parkhill J."/>
            <person name="Timmis K."/>
            <person name="Oxley A."/>
            <person name="Wurdemann D."/>
        </authorList>
    </citation>
    <scope>NUCLEOTIDE SEQUENCE [LARGE SCALE GENOMIC DNA]</scope>
    <source>
        <strain evidence="7">7-10-1-b</strain>
    </source>
</reference>
<feature type="transmembrane region" description="Helical" evidence="4">
    <location>
        <begin position="17"/>
        <end position="38"/>
    </location>
</feature>
<dbReference type="BioCyc" id="GPAM657308:GPA_RS09045-MONOMER"/>
<dbReference type="AlphaFoldDB" id="D6E9D6"/>
<reference evidence="6 7" key="2">
    <citation type="submission" date="2010-03" db="EMBL/GenBank/DDBJ databases">
        <authorList>
            <person name="Pajon A."/>
        </authorList>
    </citation>
    <scope>NUCLEOTIDE SEQUENCE [LARGE SCALE GENOMIC DNA]</scope>
    <source>
        <strain evidence="7">7-10-1-b</strain>
    </source>
</reference>
<dbReference type="CDD" id="cd06170">
    <property type="entry name" value="LuxR_C_like"/>
    <property type="match status" value="1"/>
</dbReference>
<accession>D6E9D6</accession>
<feature type="transmembrane region" description="Helical" evidence="4">
    <location>
        <begin position="111"/>
        <end position="133"/>
    </location>
</feature>
<keyword evidence="7" id="KW-1185">Reference proteome</keyword>
<dbReference type="RefSeq" id="WP_015539677.1">
    <property type="nucleotide sequence ID" value="NC_021021.1"/>
</dbReference>
<dbReference type="InterPro" id="IPR016032">
    <property type="entry name" value="Sig_transdc_resp-reg_C-effctor"/>
</dbReference>
<evidence type="ECO:0000313" key="7">
    <source>
        <dbReference type="Proteomes" id="UP000008805"/>
    </source>
</evidence>
<feature type="transmembrane region" description="Helical" evidence="4">
    <location>
        <begin position="370"/>
        <end position="389"/>
    </location>
</feature>
<dbReference type="InterPro" id="IPR036259">
    <property type="entry name" value="MFS_trans_sf"/>
</dbReference>
<organism evidence="6 7">
    <name type="scientific">Gordonibacter pamelaeae 7-10-1-b</name>
    <dbReference type="NCBI Taxonomy" id="657308"/>
    <lineage>
        <taxon>Bacteria</taxon>
        <taxon>Bacillati</taxon>
        <taxon>Actinomycetota</taxon>
        <taxon>Coriobacteriia</taxon>
        <taxon>Eggerthellales</taxon>
        <taxon>Eggerthellaceae</taxon>
        <taxon>Gordonibacter</taxon>
    </lineage>
</organism>
<dbReference type="PANTHER" id="PTHR44688:SF16">
    <property type="entry name" value="DNA-BINDING TRANSCRIPTIONAL ACTIVATOR DEVR_DOSR"/>
    <property type="match status" value="1"/>
</dbReference>
<sequence length="513" mass="55085">MIATVKDFPSSLSTRDIFGISAFTLVHAFAMLVASSSLFAEPLLNAGMAGGMEQVPGIVYMLFLGATLFALGYGSRLKAWMGYGPALTLAPLVLGLFSCCVIVVAAMRPVFAGLILLAWAAFGIANGIVLLRVGLYYSTIGKRKAFSSSAIALLISGLLYLVVENTGVSFGIVCTFLFLCASIVMLVFTPQPAAGSQAKGIVKIRHFPAELAGSYLSEKRSATFFIIMFFYCLVFGFSTGEPPSSLNSFGVNLNGVAPAIGGVLAVVYVSRTKGEADLFVAQWGLLAILVVGTALPLVNDSSPIRLASILLLWVGFSAYDISNWCSLYEACQERNSVFVFGVGRSLFTFGLLVGRLLFYVVANFLSNSGSVALTSIVLILCVFFLCLILSNMHLIAAESSCDSSVERTEDVVLEPLDDEPGEVSEGEKAGAAIKALAEDNGLTRREQEVFELLAKGRNVAYIQTSLVLSRHTVRSHVYHIYQKLDVHSHQELIDVVEAEAKDADEARSHSDLH</sequence>
<dbReference type="InterPro" id="IPR000792">
    <property type="entry name" value="Tscrpt_reg_LuxR_C"/>
</dbReference>
<dbReference type="Gene3D" id="1.10.10.10">
    <property type="entry name" value="Winged helix-like DNA-binding domain superfamily/Winged helix DNA-binding domain"/>
    <property type="match status" value="1"/>
</dbReference>
<evidence type="ECO:0000256" key="3">
    <source>
        <dbReference type="ARBA" id="ARBA00023163"/>
    </source>
</evidence>
<dbReference type="InterPro" id="IPR036388">
    <property type="entry name" value="WH-like_DNA-bd_sf"/>
</dbReference>
<dbReference type="SUPFAM" id="SSF46894">
    <property type="entry name" value="C-terminal effector domain of the bipartite response regulators"/>
    <property type="match status" value="1"/>
</dbReference>
<evidence type="ECO:0000256" key="1">
    <source>
        <dbReference type="ARBA" id="ARBA00023015"/>
    </source>
</evidence>
<dbReference type="KEGG" id="gpa:GPA_19420"/>
<keyword evidence="2 6" id="KW-0238">DNA-binding</keyword>
<keyword evidence="4" id="KW-1133">Transmembrane helix</keyword>
<dbReference type="SMART" id="SM00421">
    <property type="entry name" value="HTH_LUXR"/>
    <property type="match status" value="1"/>
</dbReference>
<evidence type="ECO:0000259" key="5">
    <source>
        <dbReference type="PROSITE" id="PS50043"/>
    </source>
</evidence>
<feature type="transmembrane region" description="Helical" evidence="4">
    <location>
        <begin position="337"/>
        <end position="358"/>
    </location>
</feature>
<feature type="domain" description="HTH luxR-type" evidence="5">
    <location>
        <begin position="435"/>
        <end position="500"/>
    </location>
</feature>
<feature type="transmembrane region" description="Helical" evidence="4">
    <location>
        <begin position="145"/>
        <end position="163"/>
    </location>
</feature>